<dbReference type="Gene3D" id="3.30.2350.10">
    <property type="entry name" value="Pseudouridine synthase"/>
    <property type="match status" value="1"/>
</dbReference>
<evidence type="ECO:0000259" key="7">
    <source>
        <dbReference type="Pfam" id="PF16198"/>
    </source>
</evidence>
<dbReference type="GO" id="GO:0160148">
    <property type="term" value="F:tRNA pseudouridine(55) synthase activity"/>
    <property type="evidence" value="ECO:0007669"/>
    <property type="project" value="UniProtKB-EC"/>
</dbReference>
<sequence length="363" mass="40027">MVNGWLNLDKPTGMSSAQAVTQIKRIFGIKKAGHLGTLDPLASGVLPIALGEATKTIPYLSCNLKAYNFTIKWGKQTTTDDLGGDIIRTSTIKPEYNQINCVIKDFIGEITQTPPQFSAVKIKGARAYKLARSGQKVNIKPRRVKIHELKLISLDTTNNSADFSMICGSGVYVRSIARDLGIELNCFGHITQLRRTMVGDFKEDESVTIEQTAQLHKHCNSDLPVGCHPSAQTLGSRYTNTYKSCNRQKILGAYVKNNVRDAISLIPVLDTGMTEGGRMAEDDGGNTKSFIIPIESALKSMFKVEISLEEAEKIRKGQEIILNNLRGLKNYDIFCTIVGDVPIAICSFTHGYVKPVRVFNILK</sequence>
<dbReference type="Pfam" id="PF16198">
    <property type="entry name" value="TruB_C_2"/>
    <property type="match status" value="1"/>
</dbReference>
<keyword evidence="3 5" id="KW-0819">tRNA processing</keyword>
<feature type="active site" description="Nucleophile" evidence="5">
    <location>
        <position position="39"/>
    </location>
</feature>
<accession>A0A3B0IZC9</accession>
<feature type="domain" description="Pseudouridine synthase II N-terminal" evidence="6">
    <location>
        <begin position="24"/>
        <end position="173"/>
    </location>
</feature>
<dbReference type="AlphaFoldDB" id="A0A3B0IZC9"/>
<dbReference type="GO" id="GO:1990481">
    <property type="term" value="P:mRNA pseudouridine synthesis"/>
    <property type="evidence" value="ECO:0007669"/>
    <property type="project" value="TreeGrafter"/>
</dbReference>
<dbReference type="InterPro" id="IPR002501">
    <property type="entry name" value="PsdUridine_synth_N"/>
</dbReference>
<evidence type="ECO:0000259" key="6">
    <source>
        <dbReference type="Pfam" id="PF01509"/>
    </source>
</evidence>
<comment type="similarity">
    <text evidence="2 5">Belongs to the pseudouridine synthase TruB family. Type 1 subfamily.</text>
</comment>
<reference evidence="8" key="1">
    <citation type="submission" date="2018-04" db="EMBL/GenBank/DDBJ databases">
        <authorList>
            <person name="Go L.Y."/>
            <person name="Mitchell J.A."/>
        </authorList>
    </citation>
    <scope>NUCLEOTIDE SEQUENCE</scope>
    <source>
        <strain evidence="8">WBAD</strain>
    </source>
</reference>
<dbReference type="PANTHER" id="PTHR13767:SF2">
    <property type="entry name" value="PSEUDOURIDYLATE SYNTHASE TRUB1"/>
    <property type="match status" value="1"/>
</dbReference>
<dbReference type="InterPro" id="IPR020103">
    <property type="entry name" value="PsdUridine_synth_cat_dom_sf"/>
</dbReference>
<comment type="catalytic activity">
    <reaction evidence="1 5">
        <text>uridine(55) in tRNA = pseudouridine(55) in tRNA</text>
        <dbReference type="Rhea" id="RHEA:42532"/>
        <dbReference type="Rhea" id="RHEA-COMP:10101"/>
        <dbReference type="Rhea" id="RHEA-COMP:10102"/>
        <dbReference type="ChEBI" id="CHEBI:65314"/>
        <dbReference type="ChEBI" id="CHEBI:65315"/>
        <dbReference type="EC" id="5.4.99.25"/>
    </reaction>
</comment>
<organism evidence="8">
    <name type="scientific">Wolbachia endosymbiont of Aleurodicus dispersus</name>
    <dbReference type="NCBI Taxonomy" id="1288877"/>
    <lineage>
        <taxon>Bacteria</taxon>
        <taxon>Pseudomonadati</taxon>
        <taxon>Pseudomonadota</taxon>
        <taxon>Alphaproteobacteria</taxon>
        <taxon>Rickettsiales</taxon>
        <taxon>Anaplasmataceae</taxon>
        <taxon>Wolbachieae</taxon>
        <taxon>Wolbachia</taxon>
    </lineage>
</organism>
<evidence type="ECO:0000256" key="1">
    <source>
        <dbReference type="ARBA" id="ARBA00000385"/>
    </source>
</evidence>
<proteinExistence type="inferred from homology"/>
<feature type="domain" description="tRNA pseudouridylate synthase B C-terminal" evidence="7">
    <location>
        <begin position="174"/>
        <end position="214"/>
    </location>
</feature>
<dbReference type="GO" id="GO:0003723">
    <property type="term" value="F:RNA binding"/>
    <property type="evidence" value="ECO:0007669"/>
    <property type="project" value="InterPro"/>
</dbReference>
<dbReference type="InterPro" id="IPR014780">
    <property type="entry name" value="tRNA_psdUridine_synth_TruB"/>
</dbReference>
<evidence type="ECO:0000256" key="5">
    <source>
        <dbReference type="HAMAP-Rule" id="MF_01080"/>
    </source>
</evidence>
<comment type="function">
    <text evidence="5">Responsible for synthesis of pseudouridine from uracil-55 in the psi GC loop of transfer RNAs.</text>
</comment>
<evidence type="ECO:0000256" key="2">
    <source>
        <dbReference type="ARBA" id="ARBA00005642"/>
    </source>
</evidence>
<dbReference type="InterPro" id="IPR032819">
    <property type="entry name" value="TruB_C"/>
</dbReference>
<evidence type="ECO:0000313" key="8">
    <source>
        <dbReference type="EMBL" id="SPP33226.1"/>
    </source>
</evidence>
<keyword evidence="4 5" id="KW-0413">Isomerase</keyword>
<gene>
    <name evidence="5 8" type="primary">truB</name>
    <name evidence="8" type="ORF">WBAD_0773</name>
</gene>
<evidence type="ECO:0000256" key="4">
    <source>
        <dbReference type="ARBA" id="ARBA00023235"/>
    </source>
</evidence>
<dbReference type="CDD" id="cd02573">
    <property type="entry name" value="PseudoU_synth_EcTruB"/>
    <property type="match status" value="1"/>
</dbReference>
<dbReference type="SUPFAM" id="SSF55120">
    <property type="entry name" value="Pseudouridine synthase"/>
    <property type="match status" value="1"/>
</dbReference>
<dbReference type="GO" id="GO:0031119">
    <property type="term" value="P:tRNA pseudouridine synthesis"/>
    <property type="evidence" value="ECO:0007669"/>
    <property type="project" value="UniProtKB-UniRule"/>
</dbReference>
<dbReference type="Pfam" id="PF01509">
    <property type="entry name" value="TruB_N"/>
    <property type="match status" value="1"/>
</dbReference>
<dbReference type="PANTHER" id="PTHR13767">
    <property type="entry name" value="TRNA-PSEUDOURIDINE SYNTHASE"/>
    <property type="match status" value="1"/>
</dbReference>
<protein>
    <recommendedName>
        <fullName evidence="5">tRNA pseudouridine synthase B</fullName>
        <ecNumber evidence="5">5.4.99.25</ecNumber>
    </recommendedName>
    <alternativeName>
        <fullName evidence="5">tRNA pseudouridine(55) synthase</fullName>
        <shortName evidence="5">Psi55 synthase</shortName>
    </alternativeName>
    <alternativeName>
        <fullName evidence="5">tRNA pseudouridylate synthase</fullName>
    </alternativeName>
    <alternativeName>
        <fullName evidence="5">tRNA-uridine isomerase</fullName>
    </alternativeName>
</protein>
<name>A0A3B0IZC9_9RICK</name>
<dbReference type="EMBL" id="OUNE01000132">
    <property type="protein sequence ID" value="SPP33226.1"/>
    <property type="molecule type" value="Genomic_DNA"/>
</dbReference>
<dbReference type="EC" id="5.4.99.25" evidence="5"/>
<dbReference type="NCBIfam" id="TIGR00431">
    <property type="entry name" value="TruB"/>
    <property type="match status" value="1"/>
</dbReference>
<dbReference type="HAMAP" id="MF_01080">
    <property type="entry name" value="TruB_bact"/>
    <property type="match status" value="1"/>
</dbReference>
<evidence type="ECO:0000256" key="3">
    <source>
        <dbReference type="ARBA" id="ARBA00022694"/>
    </source>
</evidence>